<dbReference type="InterPro" id="IPR027417">
    <property type="entry name" value="P-loop_NTPase"/>
</dbReference>
<dbReference type="EMBL" id="CYYC01000009">
    <property type="protein sequence ID" value="CUM90774.1"/>
    <property type="molecule type" value="Genomic_DNA"/>
</dbReference>
<dbReference type="SUPFAM" id="SSF52540">
    <property type="entry name" value="P-loop containing nucleoside triphosphate hydrolases"/>
    <property type="match status" value="1"/>
</dbReference>
<feature type="coiled-coil region" evidence="1">
    <location>
        <begin position="339"/>
        <end position="370"/>
    </location>
</feature>
<protein>
    <recommendedName>
        <fullName evidence="4">P-loop containing nucleoside triphosphate hydrolase</fullName>
    </recommendedName>
</protein>
<keyword evidence="1" id="KW-0175">Coiled coil</keyword>
<evidence type="ECO:0000313" key="3">
    <source>
        <dbReference type="Proteomes" id="UP000095390"/>
    </source>
</evidence>
<dbReference type="AlphaFoldDB" id="A0A173SJF3"/>
<gene>
    <name evidence="2" type="ORF">ERS852578_01008</name>
</gene>
<organism evidence="2 3">
    <name type="scientific">Anaerobutyricum hallii</name>
    <dbReference type="NCBI Taxonomy" id="39488"/>
    <lineage>
        <taxon>Bacteria</taxon>
        <taxon>Bacillati</taxon>
        <taxon>Bacillota</taxon>
        <taxon>Clostridia</taxon>
        <taxon>Lachnospirales</taxon>
        <taxon>Lachnospiraceae</taxon>
        <taxon>Anaerobutyricum</taxon>
    </lineage>
</organism>
<evidence type="ECO:0000313" key="2">
    <source>
        <dbReference type="EMBL" id="CUM90774.1"/>
    </source>
</evidence>
<evidence type="ECO:0000256" key="1">
    <source>
        <dbReference type="SAM" id="Coils"/>
    </source>
</evidence>
<sequence length="387" mass="46044">MKTLYIHIGCPKTATTSIQYFCNENKEILSKNGIYFPIFEQKYKDVNPYRNGHFLIAHQYDSNGKINTLDEHRIFRFNMDHIIYMFSKYNNILLSDESIWHSTHFFKKDLWEILRKESLKSAFKIKIIVYLRRQDAALNSMWNQKIKKSKQRFRSMSWEEFINTTPPAIYLDYEEGLNEIASELGSENIIVRRYGKKYFKNGSIYDDFLSTLSLSLTDDYTITTFERNPRLSGNSNEMQRIFNSIPNATKKDFSFFYHMLSEVSSEDPDTEKLGMFTPEEASAFMENYRASNRRIMEKYFNCSEDLFKTNFKNIKKWEWNSRHMCEDIIRVLGNTTISLRKENEDMQQHILELEKAIELQNENISTLKTKLKHPVRTLFQKIADSTH</sequence>
<accession>A0A173SJF3</accession>
<name>A0A173SJF3_9FIRM</name>
<dbReference type="OrthoDB" id="565403at2"/>
<proteinExistence type="predicted"/>
<evidence type="ECO:0008006" key="4">
    <source>
        <dbReference type="Google" id="ProtNLM"/>
    </source>
</evidence>
<dbReference type="RefSeq" id="WP_055182697.1">
    <property type="nucleotide sequence ID" value="NZ_CYYC01000009.1"/>
</dbReference>
<reference evidence="2 3" key="1">
    <citation type="submission" date="2015-09" db="EMBL/GenBank/DDBJ databases">
        <authorList>
            <consortium name="Pathogen Informatics"/>
        </authorList>
    </citation>
    <scope>NUCLEOTIDE SEQUENCE [LARGE SCALE GENOMIC DNA]</scope>
    <source>
        <strain evidence="2 3">2789STDY5834966</strain>
    </source>
</reference>
<dbReference type="Gene3D" id="3.40.50.300">
    <property type="entry name" value="P-loop containing nucleotide triphosphate hydrolases"/>
    <property type="match status" value="1"/>
</dbReference>
<dbReference type="Proteomes" id="UP000095390">
    <property type="component" value="Unassembled WGS sequence"/>
</dbReference>